<sequence length="75" mass="8510">MKAKKCATLESASYMAFESPKKSVLKRLLKTLGYREDRNGRGFLDEVSFCFSGPKGGFARLFLHKGGWAVHIRRK</sequence>
<dbReference type="RefSeq" id="YP_010845238.1">
    <property type="nucleotide sequence ID" value="NC_079187.1"/>
</dbReference>
<proteinExistence type="predicted"/>
<reference evidence="1" key="1">
    <citation type="submission" date="2021-06" db="EMBL/GenBank/DDBJ databases">
        <authorList>
            <person name="Le T.D."/>
        </authorList>
    </citation>
    <scope>NUCLEOTIDE SEQUENCE</scope>
</reference>
<keyword evidence="2" id="KW-1185">Reference proteome</keyword>
<accession>A0A8F3C968</accession>
<dbReference type="Proteomes" id="UP000693898">
    <property type="component" value="Segment"/>
</dbReference>
<keyword evidence="1" id="KW-0547">Nucleotide-binding</keyword>
<dbReference type="EMBL" id="MZ336020">
    <property type="protein sequence ID" value="QWY14053.1"/>
    <property type="molecule type" value="Genomic_DNA"/>
</dbReference>
<dbReference type="GeneID" id="80832390"/>
<evidence type="ECO:0000313" key="1">
    <source>
        <dbReference type="EMBL" id="QWY14053.1"/>
    </source>
</evidence>
<evidence type="ECO:0000313" key="2">
    <source>
        <dbReference type="Proteomes" id="UP000693898"/>
    </source>
</evidence>
<protein>
    <submittedName>
        <fullName evidence="1">ATP-binding cassette domain-containing protein</fullName>
    </submittedName>
</protein>
<dbReference type="GO" id="GO:0005524">
    <property type="term" value="F:ATP binding"/>
    <property type="evidence" value="ECO:0007669"/>
    <property type="project" value="UniProtKB-KW"/>
</dbReference>
<keyword evidence="1" id="KW-0067">ATP-binding</keyword>
<dbReference type="KEGG" id="vg:80832390"/>
<name>A0A8F3C968_9CAUD</name>
<organism evidence="1 2">
    <name type="scientific">Aeromonas phage pAh6.2TG</name>
    <dbReference type="NCBI Taxonomy" id="2849625"/>
    <lineage>
        <taxon>Viruses</taxon>
        <taxon>Duplodnaviria</taxon>
        <taxon>Heunggongvirae</taxon>
        <taxon>Uroviricota</taxon>
        <taxon>Caudoviricetes</taxon>
        <taxon>Chaseviridae</taxon>
        <taxon>Nefertitivirinae</taxon>
        <taxon>Phayathaivirus</taxon>
        <taxon>Phayathaivirus pAh62TG</taxon>
    </lineage>
</organism>